<organism evidence="2">
    <name type="scientific">Lepeophtheirus salmonis</name>
    <name type="common">Salmon louse</name>
    <name type="synonym">Caligus salmonis</name>
    <dbReference type="NCBI Taxonomy" id="72036"/>
    <lineage>
        <taxon>Eukaryota</taxon>
        <taxon>Metazoa</taxon>
        <taxon>Ecdysozoa</taxon>
        <taxon>Arthropoda</taxon>
        <taxon>Crustacea</taxon>
        <taxon>Multicrustacea</taxon>
        <taxon>Hexanauplia</taxon>
        <taxon>Copepoda</taxon>
        <taxon>Siphonostomatoida</taxon>
        <taxon>Caligidae</taxon>
        <taxon>Lepeophtheirus</taxon>
    </lineage>
</organism>
<evidence type="ECO:0000313" key="2">
    <source>
        <dbReference type="EMBL" id="CDW26223.1"/>
    </source>
</evidence>
<protein>
    <submittedName>
        <fullName evidence="2">Uncharacterized protein</fullName>
    </submittedName>
</protein>
<feature type="transmembrane region" description="Helical" evidence="1">
    <location>
        <begin position="30"/>
        <end position="51"/>
    </location>
</feature>
<sequence>MYVQSLEDISLSPHSLSPHLTQPRRTLLPFYHPIPSICTYILVLIAMGSVFRLISNILFDIPEDNQKIDIGSSNLYGTAVAQEA</sequence>
<keyword evidence="1" id="KW-1133">Transmembrane helix</keyword>
<evidence type="ECO:0000256" key="1">
    <source>
        <dbReference type="SAM" id="Phobius"/>
    </source>
</evidence>
<name>A0A0K2TJJ7_LEPSM</name>
<keyword evidence="1" id="KW-0472">Membrane</keyword>
<dbReference type="EMBL" id="HACA01008862">
    <property type="protein sequence ID" value="CDW26223.1"/>
    <property type="molecule type" value="Transcribed_RNA"/>
</dbReference>
<proteinExistence type="predicted"/>
<dbReference type="AlphaFoldDB" id="A0A0K2TJJ7"/>
<keyword evidence="1" id="KW-0812">Transmembrane</keyword>
<accession>A0A0K2TJJ7</accession>
<reference evidence="2" key="1">
    <citation type="submission" date="2014-05" db="EMBL/GenBank/DDBJ databases">
        <authorList>
            <person name="Chronopoulou M."/>
        </authorList>
    </citation>
    <scope>NUCLEOTIDE SEQUENCE</scope>
    <source>
        <tissue evidence="2">Whole organism</tissue>
    </source>
</reference>